<feature type="chain" id="PRO_5029904802" description="N-acetyltransferase domain-containing protein" evidence="1">
    <location>
        <begin position="20"/>
        <end position="171"/>
    </location>
</feature>
<accession>A0A7J6MNA3</accession>
<evidence type="ECO:0000313" key="4">
    <source>
        <dbReference type="Proteomes" id="UP000591131"/>
    </source>
</evidence>
<dbReference type="OrthoDB" id="10039976at2759"/>
<dbReference type="Proteomes" id="UP000591131">
    <property type="component" value="Unassembled WGS sequence"/>
</dbReference>
<dbReference type="InterPro" id="IPR016181">
    <property type="entry name" value="Acyl_CoA_acyltransferase"/>
</dbReference>
<name>A0A7J6MNA3_PERCH</name>
<keyword evidence="4" id="KW-1185">Reference proteome</keyword>
<gene>
    <name evidence="3" type="ORF">FOL47_011318</name>
</gene>
<evidence type="ECO:0000259" key="2">
    <source>
        <dbReference type="PROSITE" id="PS51186"/>
    </source>
</evidence>
<dbReference type="SUPFAM" id="SSF55729">
    <property type="entry name" value="Acyl-CoA N-acyltransferases (Nat)"/>
    <property type="match status" value="1"/>
</dbReference>
<dbReference type="GO" id="GO:0016747">
    <property type="term" value="F:acyltransferase activity, transferring groups other than amino-acyl groups"/>
    <property type="evidence" value="ECO:0007669"/>
    <property type="project" value="InterPro"/>
</dbReference>
<dbReference type="InterPro" id="IPR000182">
    <property type="entry name" value="GNAT_dom"/>
</dbReference>
<feature type="domain" description="N-acetyltransferase" evidence="2">
    <location>
        <begin position="12"/>
        <end position="171"/>
    </location>
</feature>
<feature type="signal peptide" evidence="1">
    <location>
        <begin position="1"/>
        <end position="19"/>
    </location>
</feature>
<evidence type="ECO:0000313" key="3">
    <source>
        <dbReference type="EMBL" id="KAF4672827.1"/>
    </source>
</evidence>
<comment type="caution">
    <text evidence="3">The sequence shown here is derived from an EMBL/GenBank/DDBJ whole genome shotgun (WGS) entry which is preliminary data.</text>
</comment>
<evidence type="ECO:0000256" key="1">
    <source>
        <dbReference type="SAM" id="SignalP"/>
    </source>
</evidence>
<dbReference type="EMBL" id="JAAPAO010000098">
    <property type="protein sequence ID" value="KAF4672827.1"/>
    <property type="molecule type" value="Genomic_DNA"/>
</dbReference>
<sequence>MRSSYILSIVSIILLPSTADIEYRYYQPGDHFDSSYLFYWSCEAREEGIPCYVAVNLEEGAQAVIGFIWMTIPKTLSKEQDAAVRAKMPDPKKKGSFGYIDQVEVDSDFRGRGIGRSLVKLGIKLGKEKGMLGMTLNVIKDEEVPMALYESLGFIKVLEEPSKLYLFALYF</sequence>
<reference evidence="3 4" key="1">
    <citation type="submission" date="2020-04" db="EMBL/GenBank/DDBJ databases">
        <title>Perkinsus chesapeaki whole genome sequence.</title>
        <authorList>
            <person name="Bogema D.R."/>
        </authorList>
    </citation>
    <scope>NUCLEOTIDE SEQUENCE [LARGE SCALE GENOMIC DNA]</scope>
    <source>
        <strain evidence="3">ATCC PRA-425</strain>
    </source>
</reference>
<organism evidence="3 4">
    <name type="scientific">Perkinsus chesapeaki</name>
    <name type="common">Clam parasite</name>
    <name type="synonym">Perkinsus andrewsi</name>
    <dbReference type="NCBI Taxonomy" id="330153"/>
    <lineage>
        <taxon>Eukaryota</taxon>
        <taxon>Sar</taxon>
        <taxon>Alveolata</taxon>
        <taxon>Perkinsozoa</taxon>
        <taxon>Perkinsea</taxon>
        <taxon>Perkinsida</taxon>
        <taxon>Perkinsidae</taxon>
        <taxon>Perkinsus</taxon>
    </lineage>
</organism>
<dbReference type="PROSITE" id="PS51186">
    <property type="entry name" value="GNAT"/>
    <property type="match status" value="1"/>
</dbReference>
<proteinExistence type="predicted"/>
<dbReference type="Pfam" id="PF00583">
    <property type="entry name" value="Acetyltransf_1"/>
    <property type="match status" value="1"/>
</dbReference>
<dbReference type="Gene3D" id="3.40.630.30">
    <property type="match status" value="1"/>
</dbReference>
<dbReference type="AlphaFoldDB" id="A0A7J6MNA3"/>
<dbReference type="CDD" id="cd04301">
    <property type="entry name" value="NAT_SF"/>
    <property type="match status" value="1"/>
</dbReference>
<protein>
    <recommendedName>
        <fullName evidence="2">N-acetyltransferase domain-containing protein</fullName>
    </recommendedName>
</protein>
<keyword evidence="1" id="KW-0732">Signal</keyword>